<dbReference type="Proteomes" id="UP000005839">
    <property type="component" value="Unassembled WGS sequence"/>
</dbReference>
<keyword evidence="1" id="KW-0378">Hydrolase</keyword>
<name>A9DD87_9GAMM</name>
<gene>
    <name evidence="1" type="ORF">KT99_04807</name>
</gene>
<dbReference type="PROSITE" id="PS51257">
    <property type="entry name" value="PROKAR_LIPOPROTEIN"/>
    <property type="match status" value="1"/>
</dbReference>
<keyword evidence="2" id="KW-1185">Reference proteome</keyword>
<proteinExistence type="predicted"/>
<protein>
    <submittedName>
        <fullName evidence="1">Hydroxydechloroatrazine ethylaminohydrolase</fullName>
        <ecNumber evidence="1">3.5.99.3</ecNumber>
    </submittedName>
</protein>
<dbReference type="EMBL" id="ABIC01000024">
    <property type="protein sequence ID" value="EDQ00204.1"/>
    <property type="molecule type" value="Genomic_DNA"/>
</dbReference>
<comment type="caution">
    <text evidence="1">The sequence shown here is derived from an EMBL/GenBank/DDBJ whole genome shotgun (WGS) entry which is preliminary data.</text>
</comment>
<reference evidence="1 2" key="1">
    <citation type="submission" date="2007-10" db="EMBL/GenBank/DDBJ databases">
        <authorList>
            <person name="Yayanos A."/>
            <person name="Ferriera S."/>
            <person name="Johnson J."/>
            <person name="Kravitz S."/>
            <person name="Halpern A."/>
            <person name="Remington K."/>
            <person name="Beeson K."/>
            <person name="Tran B."/>
            <person name="Rogers Y.-H."/>
            <person name="Friedman R."/>
            <person name="Venter J.C."/>
        </authorList>
    </citation>
    <scope>NUCLEOTIDE SEQUENCE [LARGE SCALE GENOMIC DNA]</scope>
    <source>
        <strain evidence="1 2">KT99</strain>
    </source>
</reference>
<sequence length="64" mass="6980">MTLPRLVALVLTAAFLSGCQKDVIFQLDTVTEVKAKSGTTYKEVAGEGESTLEPLQPMRRIVLD</sequence>
<accession>A9DD87</accession>
<dbReference type="AlphaFoldDB" id="A9DD87"/>
<dbReference type="GO" id="GO:0016787">
    <property type="term" value="F:hydrolase activity"/>
    <property type="evidence" value="ECO:0007669"/>
    <property type="project" value="UniProtKB-KW"/>
</dbReference>
<evidence type="ECO:0000313" key="2">
    <source>
        <dbReference type="Proteomes" id="UP000005839"/>
    </source>
</evidence>
<evidence type="ECO:0000313" key="1">
    <source>
        <dbReference type="EMBL" id="EDQ00204.1"/>
    </source>
</evidence>
<dbReference type="EC" id="3.5.99.3" evidence="1"/>
<dbReference type="STRING" id="314608.KT99_04807"/>
<organism evidence="1 2">
    <name type="scientific">Shewanella benthica KT99</name>
    <dbReference type="NCBI Taxonomy" id="314608"/>
    <lineage>
        <taxon>Bacteria</taxon>
        <taxon>Pseudomonadati</taxon>
        <taxon>Pseudomonadota</taxon>
        <taxon>Gammaproteobacteria</taxon>
        <taxon>Alteromonadales</taxon>
        <taxon>Shewanellaceae</taxon>
        <taxon>Shewanella</taxon>
    </lineage>
</organism>